<keyword evidence="1" id="KW-0106">Calcium</keyword>
<evidence type="ECO:0000256" key="1">
    <source>
        <dbReference type="PROSITE-ProRule" id="PRU00043"/>
    </source>
</evidence>
<dbReference type="Proteomes" id="UP000784294">
    <property type="component" value="Unassembled WGS sequence"/>
</dbReference>
<accession>A0A3S5B0E1</accession>
<comment type="caution">
    <text evidence="3">The sequence shown here is derived from an EMBL/GenBank/DDBJ whole genome shotgun (WGS) entry which is preliminary data.</text>
</comment>
<protein>
    <recommendedName>
        <fullName evidence="2">Cadherin domain-containing protein</fullName>
    </recommendedName>
</protein>
<feature type="domain" description="Cadherin" evidence="2">
    <location>
        <begin position="58"/>
        <end position="132"/>
    </location>
</feature>
<evidence type="ECO:0000259" key="2">
    <source>
        <dbReference type="PROSITE" id="PS50268"/>
    </source>
</evidence>
<dbReference type="GO" id="GO:0016020">
    <property type="term" value="C:membrane"/>
    <property type="evidence" value="ECO:0007669"/>
    <property type="project" value="InterPro"/>
</dbReference>
<dbReference type="GO" id="GO:0005509">
    <property type="term" value="F:calcium ion binding"/>
    <property type="evidence" value="ECO:0007669"/>
    <property type="project" value="UniProtKB-UniRule"/>
</dbReference>
<dbReference type="InterPro" id="IPR002126">
    <property type="entry name" value="Cadherin-like_dom"/>
</dbReference>
<gene>
    <name evidence="3" type="ORF">PXEA_LOCUS30283</name>
</gene>
<evidence type="ECO:0000313" key="4">
    <source>
        <dbReference type="Proteomes" id="UP000784294"/>
    </source>
</evidence>
<dbReference type="GO" id="GO:0007156">
    <property type="term" value="P:homophilic cell adhesion via plasma membrane adhesion molecules"/>
    <property type="evidence" value="ECO:0007669"/>
    <property type="project" value="InterPro"/>
</dbReference>
<evidence type="ECO:0000313" key="3">
    <source>
        <dbReference type="EMBL" id="VEL36843.1"/>
    </source>
</evidence>
<keyword evidence="4" id="KW-1185">Reference proteome</keyword>
<organism evidence="3 4">
    <name type="scientific">Protopolystoma xenopodis</name>
    <dbReference type="NCBI Taxonomy" id="117903"/>
    <lineage>
        <taxon>Eukaryota</taxon>
        <taxon>Metazoa</taxon>
        <taxon>Spiralia</taxon>
        <taxon>Lophotrochozoa</taxon>
        <taxon>Platyhelminthes</taxon>
        <taxon>Monogenea</taxon>
        <taxon>Polyopisthocotylea</taxon>
        <taxon>Polystomatidea</taxon>
        <taxon>Polystomatidae</taxon>
        <taxon>Protopolystoma</taxon>
    </lineage>
</organism>
<dbReference type="PROSITE" id="PS50268">
    <property type="entry name" value="CADHERIN_2"/>
    <property type="match status" value="1"/>
</dbReference>
<dbReference type="EMBL" id="CAAALY010253332">
    <property type="protein sequence ID" value="VEL36843.1"/>
    <property type="molecule type" value="Genomic_DNA"/>
</dbReference>
<proteinExistence type="predicted"/>
<dbReference type="Gene3D" id="2.60.40.60">
    <property type="entry name" value="Cadherins"/>
    <property type="match status" value="1"/>
</dbReference>
<reference evidence="3" key="1">
    <citation type="submission" date="2018-11" db="EMBL/GenBank/DDBJ databases">
        <authorList>
            <consortium name="Pathogen Informatics"/>
        </authorList>
    </citation>
    <scope>NUCLEOTIDE SEQUENCE</scope>
</reference>
<dbReference type="OrthoDB" id="6252479at2759"/>
<sequence length="136" mass="14716">MKQQAAVCHVSPVEYTGLGEWRLTAVAVDFAPWQTHIVPSASSSAATTGEINPDLSPFRIDAVSGNVVAQNGLPGSSAELDYETRPRFWLSISFRLTFPSNKTTTQPPSVPLFGYTVVPVDLVDVNDCAPMFDSTR</sequence>
<dbReference type="AlphaFoldDB" id="A0A3S5B0E1"/>
<name>A0A3S5B0E1_9PLAT</name>
<dbReference type="CDD" id="cd11304">
    <property type="entry name" value="Cadherin_repeat"/>
    <property type="match status" value="1"/>
</dbReference>